<feature type="transmembrane region" description="Helical" evidence="1">
    <location>
        <begin position="155"/>
        <end position="188"/>
    </location>
</feature>
<evidence type="ECO:0000256" key="1">
    <source>
        <dbReference type="SAM" id="Phobius"/>
    </source>
</evidence>
<protein>
    <recommendedName>
        <fullName evidence="4">Glycosyltransferase RgtA/B/C/D-like domain-containing protein</fullName>
    </recommendedName>
</protein>
<dbReference type="AlphaFoldDB" id="A0A098TME5"/>
<keyword evidence="1" id="KW-0812">Transmembrane</keyword>
<name>A0A098TME5_9CYAN</name>
<keyword evidence="1" id="KW-0472">Membrane</keyword>
<proteinExistence type="predicted"/>
<dbReference type="STRING" id="1497020.DO97_13335"/>
<reference evidence="2 3" key="1">
    <citation type="journal article" date="2014" name="Mol. Ecol.">
        <title>Evolution of Synechococcus.</title>
        <authorList>
            <person name="Dvorak P."/>
            <person name="Casamatta D."/>
            <person name="Hasler P."/>
            <person name="Poulickova A."/>
            <person name="Ondrej V."/>
            <person name="Sanges R."/>
        </authorList>
    </citation>
    <scope>NUCLEOTIDE SEQUENCE [LARGE SCALE GENOMIC DNA]</scope>
    <source>
        <strain evidence="2 3">CAUP A 1101</strain>
    </source>
</reference>
<gene>
    <name evidence="2" type="ORF">DO97_13335</name>
</gene>
<feature type="transmembrane region" description="Helical" evidence="1">
    <location>
        <begin position="126"/>
        <end position="143"/>
    </location>
</feature>
<keyword evidence="1" id="KW-1133">Transmembrane helix</keyword>
<evidence type="ECO:0000313" key="2">
    <source>
        <dbReference type="EMBL" id="KGF72013.1"/>
    </source>
</evidence>
<feature type="transmembrane region" description="Helical" evidence="1">
    <location>
        <begin position="379"/>
        <end position="399"/>
    </location>
</feature>
<evidence type="ECO:0008006" key="4">
    <source>
        <dbReference type="Google" id="ProtNLM"/>
    </source>
</evidence>
<sequence length="450" mass="50638">MKLDELIQVRFFDDFPGDNIIPRMFAERLYKGIDPRHLHGDWQSSDRPPLQAGMILLQRPLMNLTHWSGGLQYQILATIIQCSWVPATWSLCRALCLPRRILAMVLAFSIFSGFYLFNSLFVWPKFLAGALTILAVTILVTQIRRGQRPTWLQVILGAIALALGLLAHGGVVFTMPILFVALLVPAYFPGWPRAIAGLALLSLLVAPWSAYQKFYEPPGNRLVKWHLGGVIPIDHRSTWQTIRDSYQKLTFPQVLSHKWDNAKTLLGSWRISRPNWRQLGDRSTFNTWREEEFFYVFKALGILNLGWLLALRPIPARMRRQRYERQFVWLLLGAGLSSSLVWILAMFGPGTTVIHQGSYATMTLLFVGLSILMSRLPQWLAALLLGIHIASFFVIWILTTPNLPAHTLLGAPNFLAILIAVLATVGMVKILSDLAHTGAITGSLNLSRGG</sequence>
<feature type="transmembrane region" description="Helical" evidence="1">
    <location>
        <begin position="411"/>
        <end position="431"/>
    </location>
</feature>
<keyword evidence="3" id="KW-1185">Reference proteome</keyword>
<dbReference type="Proteomes" id="UP000030170">
    <property type="component" value="Unassembled WGS sequence"/>
</dbReference>
<evidence type="ECO:0000313" key="3">
    <source>
        <dbReference type="Proteomes" id="UP000030170"/>
    </source>
</evidence>
<feature type="transmembrane region" description="Helical" evidence="1">
    <location>
        <begin position="353"/>
        <end position="372"/>
    </location>
</feature>
<organism evidence="2 3">
    <name type="scientific">Neosynechococcus sphagnicola sy1</name>
    <dbReference type="NCBI Taxonomy" id="1497020"/>
    <lineage>
        <taxon>Bacteria</taxon>
        <taxon>Bacillati</taxon>
        <taxon>Cyanobacteriota</taxon>
        <taxon>Cyanophyceae</taxon>
        <taxon>Neosynechococcales</taxon>
        <taxon>Neosynechococcaceae</taxon>
        <taxon>Neosynechococcus</taxon>
    </lineage>
</organism>
<feature type="transmembrane region" description="Helical" evidence="1">
    <location>
        <begin position="194"/>
        <end position="211"/>
    </location>
</feature>
<comment type="caution">
    <text evidence="2">The sequence shown here is derived from an EMBL/GenBank/DDBJ whole genome shotgun (WGS) entry which is preliminary data.</text>
</comment>
<feature type="transmembrane region" description="Helical" evidence="1">
    <location>
        <begin position="327"/>
        <end position="347"/>
    </location>
</feature>
<feature type="transmembrane region" description="Helical" evidence="1">
    <location>
        <begin position="101"/>
        <end position="120"/>
    </location>
</feature>
<dbReference type="EMBL" id="JJML01000041">
    <property type="protein sequence ID" value="KGF72013.1"/>
    <property type="molecule type" value="Genomic_DNA"/>
</dbReference>
<accession>A0A098TME5</accession>